<evidence type="ECO:0000313" key="4">
    <source>
        <dbReference type="EMBL" id="ARN84093.1"/>
    </source>
</evidence>
<feature type="signal peptide" evidence="2">
    <location>
        <begin position="1"/>
        <end position="21"/>
    </location>
</feature>
<dbReference type="Pfam" id="PF13505">
    <property type="entry name" value="OMP_b-brl"/>
    <property type="match status" value="1"/>
</dbReference>
<organism evidence="4 5">
    <name type="scientific">Candidatus Nucleicultrix amoebiphila FS5</name>
    <dbReference type="NCBI Taxonomy" id="1414854"/>
    <lineage>
        <taxon>Bacteria</taxon>
        <taxon>Pseudomonadati</taxon>
        <taxon>Pseudomonadota</taxon>
        <taxon>Alphaproteobacteria</taxon>
        <taxon>Holosporales</taxon>
        <taxon>Candidatus Nucleicultricaceae</taxon>
        <taxon>Candidatus Nucleicultrix</taxon>
    </lineage>
</organism>
<sequence>MLRKAFLLASTVALLSQPAKAAYFKSGFIAGGHLGFSSMSGKFSTLFDDRLGAPGPYSAGGSASKTNFMGGIIGGYRHIFANGVSFGGDVVLNFNRSKEATKIFTQANAPFLNKFRRKNVSVIPGISVGKVLGNRFHGTLGLGLGISQFELQVINVLGNGSFKKTETKVGFVPSLGLEFAATERVSLVANVAGEFYSKVSKTSFGNEIAPLFNNNAVFYSSSYRPNFFTARLGFIVKI</sequence>
<dbReference type="SUPFAM" id="SSF103515">
    <property type="entry name" value="Autotransporter"/>
    <property type="match status" value="1"/>
</dbReference>
<dbReference type="EMBL" id="CP008743">
    <property type="protein sequence ID" value="ARN84093.1"/>
    <property type="molecule type" value="Genomic_DNA"/>
</dbReference>
<dbReference type="AlphaFoldDB" id="A0A1W6N2N5"/>
<feature type="domain" description="Outer membrane protein beta-barrel" evidence="3">
    <location>
        <begin position="9"/>
        <end position="192"/>
    </location>
</feature>
<reference evidence="4 5" key="1">
    <citation type="submission" date="2014-06" db="EMBL/GenBank/DDBJ databases">
        <title>The genome of the endonuclear symbiont Nucleicultrix amoebiphila.</title>
        <authorList>
            <person name="Schulz F."/>
            <person name="Horn M."/>
        </authorList>
    </citation>
    <scope>NUCLEOTIDE SEQUENCE [LARGE SCALE GENOMIC DNA]</scope>
    <source>
        <strain evidence="4 5">FS5</strain>
    </source>
</reference>
<dbReference type="OrthoDB" id="9815357at2"/>
<dbReference type="InterPro" id="IPR027385">
    <property type="entry name" value="Beta-barrel_OMP"/>
</dbReference>
<accession>A0A1W6N2N5</accession>
<dbReference type="Proteomes" id="UP000237351">
    <property type="component" value="Chromosome"/>
</dbReference>
<dbReference type="InterPro" id="IPR036709">
    <property type="entry name" value="Autotransporte_beta_dom_sf"/>
</dbReference>
<dbReference type="STRING" id="1414854.GQ61_00615"/>
<dbReference type="RefSeq" id="WP_085783446.1">
    <property type="nucleotide sequence ID" value="NZ_CP008743.1"/>
</dbReference>
<keyword evidence="1 2" id="KW-0732">Signal</keyword>
<evidence type="ECO:0000259" key="3">
    <source>
        <dbReference type="Pfam" id="PF13505"/>
    </source>
</evidence>
<gene>
    <name evidence="4" type="ORF">GQ61_00615</name>
</gene>
<dbReference type="KEGG" id="naf:GQ61_00615"/>
<protein>
    <recommendedName>
        <fullName evidence="3">Outer membrane protein beta-barrel domain-containing protein</fullName>
    </recommendedName>
</protein>
<evidence type="ECO:0000256" key="2">
    <source>
        <dbReference type="SAM" id="SignalP"/>
    </source>
</evidence>
<dbReference type="Gene3D" id="2.40.160.20">
    <property type="match status" value="1"/>
</dbReference>
<keyword evidence="5" id="KW-1185">Reference proteome</keyword>
<name>A0A1W6N2N5_9PROT</name>
<evidence type="ECO:0000256" key="1">
    <source>
        <dbReference type="ARBA" id="ARBA00022729"/>
    </source>
</evidence>
<evidence type="ECO:0000313" key="5">
    <source>
        <dbReference type="Proteomes" id="UP000237351"/>
    </source>
</evidence>
<feature type="chain" id="PRO_5012416211" description="Outer membrane protein beta-barrel domain-containing protein" evidence="2">
    <location>
        <begin position="22"/>
        <end position="238"/>
    </location>
</feature>
<proteinExistence type="predicted"/>